<feature type="region of interest" description="Disordered" evidence="1">
    <location>
        <begin position="1378"/>
        <end position="1400"/>
    </location>
</feature>
<dbReference type="EMBL" id="JAWDGP010003996">
    <property type="protein sequence ID" value="KAK3768903.1"/>
    <property type="molecule type" value="Genomic_DNA"/>
</dbReference>
<accession>A0AAE0ZGK0</accession>
<feature type="compositionally biased region" description="Basic and acidic residues" evidence="1">
    <location>
        <begin position="830"/>
        <end position="866"/>
    </location>
</feature>
<proteinExistence type="predicted"/>
<feature type="compositionally biased region" description="Basic and acidic residues" evidence="1">
    <location>
        <begin position="567"/>
        <end position="578"/>
    </location>
</feature>
<dbReference type="PANTHER" id="PTHR35538">
    <property type="entry name" value="LIG_CHAN-GLU_BD DOMAIN-CONTAINING PROTEIN"/>
    <property type="match status" value="1"/>
</dbReference>
<feature type="compositionally biased region" description="Basic and acidic residues" evidence="1">
    <location>
        <begin position="873"/>
        <end position="887"/>
    </location>
</feature>
<evidence type="ECO:0000313" key="3">
    <source>
        <dbReference type="Proteomes" id="UP001283361"/>
    </source>
</evidence>
<keyword evidence="3" id="KW-1185">Reference proteome</keyword>
<evidence type="ECO:0000256" key="1">
    <source>
        <dbReference type="SAM" id="MobiDB-lite"/>
    </source>
</evidence>
<feature type="compositionally biased region" description="Basic and acidic residues" evidence="1">
    <location>
        <begin position="755"/>
        <end position="770"/>
    </location>
</feature>
<feature type="compositionally biased region" description="Polar residues" evidence="1">
    <location>
        <begin position="109"/>
        <end position="128"/>
    </location>
</feature>
<organism evidence="2 3">
    <name type="scientific">Elysia crispata</name>
    <name type="common">lettuce slug</name>
    <dbReference type="NCBI Taxonomy" id="231223"/>
    <lineage>
        <taxon>Eukaryota</taxon>
        <taxon>Metazoa</taxon>
        <taxon>Spiralia</taxon>
        <taxon>Lophotrochozoa</taxon>
        <taxon>Mollusca</taxon>
        <taxon>Gastropoda</taxon>
        <taxon>Heterobranchia</taxon>
        <taxon>Euthyneura</taxon>
        <taxon>Panpulmonata</taxon>
        <taxon>Sacoglossa</taxon>
        <taxon>Placobranchoidea</taxon>
        <taxon>Plakobranchidae</taxon>
        <taxon>Elysia</taxon>
    </lineage>
</organism>
<dbReference type="Gene3D" id="2.180.10.10">
    <property type="entry name" value="RHS repeat-associated core"/>
    <property type="match status" value="1"/>
</dbReference>
<dbReference type="PANTHER" id="PTHR35538:SF3">
    <property type="entry name" value="C-TYPE LECTIN DOMAIN-CONTAINING PROTEIN"/>
    <property type="match status" value="1"/>
</dbReference>
<feature type="compositionally biased region" description="Basic residues" evidence="1">
    <location>
        <begin position="716"/>
        <end position="727"/>
    </location>
</feature>
<name>A0AAE0ZGK0_9GAST</name>
<protein>
    <submittedName>
        <fullName evidence="2">Uncharacterized protein</fullName>
    </submittedName>
</protein>
<feature type="region of interest" description="Disordered" evidence="1">
    <location>
        <begin position="55"/>
        <end position="74"/>
    </location>
</feature>
<feature type="compositionally biased region" description="Polar residues" evidence="1">
    <location>
        <begin position="142"/>
        <end position="153"/>
    </location>
</feature>
<feature type="region of interest" description="Disordered" evidence="1">
    <location>
        <begin position="567"/>
        <end position="979"/>
    </location>
</feature>
<feature type="region of interest" description="Disordered" evidence="1">
    <location>
        <begin position="1"/>
        <end position="34"/>
    </location>
</feature>
<feature type="compositionally biased region" description="Gly residues" evidence="1">
    <location>
        <begin position="18"/>
        <end position="28"/>
    </location>
</feature>
<comment type="caution">
    <text evidence="2">The sequence shown here is derived from an EMBL/GenBank/DDBJ whole genome shotgun (WGS) entry which is preliminary data.</text>
</comment>
<evidence type="ECO:0000313" key="2">
    <source>
        <dbReference type="EMBL" id="KAK3768903.1"/>
    </source>
</evidence>
<sequence>MSGVSLPVIPGATPRAGSGNGSQHGGSRPGSAASGHYTYVPQVYFSSTQGFKTHTHVHQTPHYHTGPSPRPQAMARSYNQLPSLRHHPSPGSHTRYNQLPSLRHHPSPGSHTSRATTRNGTLTNNVRSRYSARHRRSPGPFSKTSADSPYLPTSQTEDCLKCLLKVRHKKCESHKYIRVGGGYRHGYWYIKCLLEEIELQRKKELARLQRLEAIKEHRVKPIKTYIRTKSGRLVERIVFLSEEDYAAFKEGKNIEDILKKYLTEDEAKGLESWDKDEVVAVTMKVRTKSGRIIDKIVYVSKDDYEAIKAGKLDAKDVLSKYAEEGEAVEGWEDAKMRTIKTYVRTKSGRMIEKTIMISEEDYQAMIKDGKDPAEILKKYIPLEEGQTIESWQSGEPMKAIKTKIRTKSGRIIEKTIFVSADDYERMMEEIKQGRDPNAILQKYIDPSEGDVQSWEKVPEGNPMKVVKTYIRTKSGRLIEKTVMMSEEEYNAFVASGGDPNFLKKFITLNKGEVIEDWEKASTVYSADDDPDMQEATAGQKIVGKDGTIYEVYVDPVTGKKYKKKVGHVDRDGYPTKFDRKGRKLKMGKNGVPIKETGEERSRRKQGKRDKDSDSEYSYKSVYSAGGTRKVRRRRRRADGTYSGSESYHSSQDEDGQARRRRRRRQRAHGGSAHSYYSVVSAGGTRHVRRKKKRADGTYSASESYHSSDSDQEGGGRNKKKKQKKRREHGSDSDYSYASEVSAGGTRRRTRKKRIRDAQGRVIGHGDKEDYTSESDSESVYTTISDGKGGKIRVKKEKPGKGKKGKKGKEIPDFSDASTDSEAVDLSNMTEEEKKKYFEEKAKRKAEREKRRREKYGDKYDEMMAAHEKKKKEKKEEERRRIEEEARGGKGRRGKGTDGNEADSESEYEVDPITGRKKKKNKKTTDGEYEYEYDAHGRVIRKKRIGKSGENDGSGSEYEYEYDENGNLIKEKKKGKGGKEEGYEYVYDSQGKLIKKIRKGKNDDDEGSEYEYSYDKDGNLIEAKKTKGRKDSNADSDDGNYFEVDEKGEVKLRAGKKKIDLSKLTDEDLRRLGIDPTLSKQEIARCLKEKFGSELEIFDGKGRKVGTRRLSQYGSSVDTDDLADDSDLDISTLKGTRRVNVLMKRGGQALQDHVRRVIDQSRLDDDRGTYAKDLDERDGDIDFLSHYRLVNPHLLESYARAFVVEDGDFDTVIMADEAKQAIDGVASVNHITEKQLEYVLKVLKIDDASQVTFRMFAVLSALCERVTQMDPWSKHLLEICDLLDIERKMTLYKAMFYTNVNSDRDANFIKADSLKIELIAGGLNWKQQEFIMEKLQPNFFNEISFLDYICYIPLFLSMHDNIVENPLDMANNKYDKMLRKPSGLPRQRDHNPLGNPLSRDSAFQSKQMARDLLEGKISIDEVKAEKKELITRYSELPSLLQEKEATNVSRHTDDTMSSR</sequence>
<feature type="compositionally biased region" description="Basic residues" evidence="1">
    <location>
        <begin position="789"/>
        <end position="806"/>
    </location>
</feature>
<feature type="region of interest" description="Disordered" evidence="1">
    <location>
        <begin position="82"/>
        <end position="153"/>
    </location>
</feature>
<dbReference type="Proteomes" id="UP001283361">
    <property type="component" value="Unassembled WGS sequence"/>
</dbReference>
<feature type="compositionally biased region" description="Polar residues" evidence="1">
    <location>
        <begin position="91"/>
        <end position="100"/>
    </location>
</feature>
<reference evidence="2" key="1">
    <citation type="journal article" date="2023" name="G3 (Bethesda)">
        <title>A reference genome for the long-term kleptoplast-retaining sea slug Elysia crispata morphotype clarki.</title>
        <authorList>
            <person name="Eastman K.E."/>
            <person name="Pendleton A.L."/>
            <person name="Shaikh M.A."/>
            <person name="Suttiyut T."/>
            <person name="Ogas R."/>
            <person name="Tomko P."/>
            <person name="Gavelis G."/>
            <person name="Widhalm J.R."/>
            <person name="Wisecaver J.H."/>
        </authorList>
    </citation>
    <scope>NUCLEOTIDE SEQUENCE</scope>
    <source>
        <strain evidence="2">ECLA1</strain>
    </source>
</reference>
<gene>
    <name evidence="2" type="ORF">RRG08_060341</name>
</gene>
<feature type="compositionally biased region" description="Basic residues" evidence="1">
    <location>
        <begin position="658"/>
        <end position="667"/>
    </location>
</feature>
<feature type="compositionally biased region" description="Acidic residues" evidence="1">
    <location>
        <begin position="899"/>
        <end position="909"/>
    </location>
</feature>
<feature type="compositionally biased region" description="Basic residues" evidence="1">
    <location>
        <begin position="745"/>
        <end position="754"/>
    </location>
</feature>